<comment type="subcellular location">
    <subcellularLocation>
        <location evidence="1">Nucleus</location>
    </subcellularLocation>
</comment>
<dbReference type="EMBL" id="JAIWQS010000005">
    <property type="protein sequence ID" value="KAJ8766400.1"/>
    <property type="molecule type" value="Genomic_DNA"/>
</dbReference>
<keyword evidence="2" id="KW-0805">Transcription regulation</keyword>
<feature type="short sequence motif" description="LXXLL motif" evidence="5">
    <location>
        <begin position="238"/>
        <end position="242"/>
    </location>
</feature>
<organism evidence="6 7">
    <name type="scientific">Erythroxylum novogranatense</name>
    <dbReference type="NCBI Taxonomy" id="1862640"/>
    <lineage>
        <taxon>Eukaryota</taxon>
        <taxon>Viridiplantae</taxon>
        <taxon>Streptophyta</taxon>
        <taxon>Embryophyta</taxon>
        <taxon>Tracheophyta</taxon>
        <taxon>Spermatophyta</taxon>
        <taxon>Magnoliopsida</taxon>
        <taxon>eudicotyledons</taxon>
        <taxon>Gunneridae</taxon>
        <taxon>Pentapetalae</taxon>
        <taxon>rosids</taxon>
        <taxon>fabids</taxon>
        <taxon>Malpighiales</taxon>
        <taxon>Erythroxylaceae</taxon>
        <taxon>Erythroxylum</taxon>
    </lineage>
</organism>
<evidence type="ECO:0000313" key="6">
    <source>
        <dbReference type="EMBL" id="KAJ8766400.1"/>
    </source>
</evidence>
<feature type="region of interest" description="Leucine repeat II (LRII)" evidence="5">
    <location>
        <begin position="188"/>
        <end position="220"/>
    </location>
</feature>
<gene>
    <name evidence="6" type="ORF">K2173_022459</name>
</gene>
<dbReference type="PANTHER" id="PTHR31636">
    <property type="entry name" value="OSJNBA0084A10.13 PROTEIN-RELATED"/>
    <property type="match status" value="1"/>
</dbReference>
<dbReference type="Proteomes" id="UP001159364">
    <property type="component" value="Linkage Group LG05"/>
</dbReference>
<comment type="similarity">
    <text evidence="5">Belongs to the GRAS family.</text>
</comment>
<feature type="region of interest" description="SAW" evidence="5">
    <location>
        <begin position="322"/>
        <end position="398"/>
    </location>
</feature>
<sequence>MTVEVLILDNEINRTSSGQQLQEAKNAGLAELLLASSEKVGNQQFDRASRLLKECQCLASKTGNSVERVVHYFSEALQERIDRATGEFEQAGYEKRKTVNIDEVTTAPTPDILASYRKVPFSQLIHFTGIQAILENVAEAKRVHVIDLDIRSGVQWTLLMPGLVSRSEPVEFFKITAVGTTMKPVFEDTGDRLMSFAQSIGLPFCYKLIMLSDMLELKHDLFDLDPDEKIAIFGESTLRSLLPLPDRLHYIMQEIRKLNPSIMVVSEVDSNMNSPVFVNRFIEALFYFSAYFDCLDACLKDDPNRLIIESLHFGEAIRNVVAAEGEERTIRNVNIDAWRSFFTLFGMNELEFSSASLYQANLISDKFTCGSSCTVEMNGKALLFCWKGTPINSLSAWKFIREEEDGAKMGDS</sequence>
<evidence type="ECO:0000256" key="4">
    <source>
        <dbReference type="ARBA" id="ARBA00023242"/>
    </source>
</evidence>
<evidence type="ECO:0000256" key="1">
    <source>
        <dbReference type="ARBA" id="ARBA00004123"/>
    </source>
</evidence>
<dbReference type="Pfam" id="PF03514">
    <property type="entry name" value="GRAS"/>
    <property type="match status" value="1"/>
</dbReference>
<evidence type="ECO:0000256" key="2">
    <source>
        <dbReference type="ARBA" id="ARBA00023015"/>
    </source>
</evidence>
<protein>
    <submittedName>
        <fullName evidence="6">Uncharacterized protein</fullName>
    </submittedName>
</protein>
<feature type="short sequence motif" description="VHIID" evidence="5">
    <location>
        <begin position="143"/>
        <end position="147"/>
    </location>
</feature>
<reference evidence="6 7" key="1">
    <citation type="submission" date="2021-09" db="EMBL/GenBank/DDBJ databases">
        <title>Genomic insights and catalytic innovation underlie evolution of tropane alkaloids biosynthesis.</title>
        <authorList>
            <person name="Wang Y.-J."/>
            <person name="Tian T."/>
            <person name="Huang J.-P."/>
            <person name="Huang S.-X."/>
        </authorList>
    </citation>
    <scope>NUCLEOTIDE SEQUENCE [LARGE SCALE GENOMIC DNA]</scope>
    <source>
        <strain evidence="6">KIB-2018</strain>
        <tissue evidence="6">Leaf</tissue>
    </source>
</reference>
<dbReference type="GO" id="GO:0005634">
    <property type="term" value="C:nucleus"/>
    <property type="evidence" value="ECO:0007669"/>
    <property type="project" value="UniProtKB-SubCell"/>
</dbReference>
<comment type="caution">
    <text evidence="5">Lacks conserved residue(s) required for the propagation of feature annotation.</text>
</comment>
<proteinExistence type="inferred from homology"/>
<name>A0AAV8TJE5_9ROSI</name>
<evidence type="ECO:0000256" key="5">
    <source>
        <dbReference type="PROSITE-ProRule" id="PRU01191"/>
    </source>
</evidence>
<dbReference type="PROSITE" id="PS50985">
    <property type="entry name" value="GRAS"/>
    <property type="match status" value="1"/>
</dbReference>
<dbReference type="AlphaFoldDB" id="A0AAV8TJE5"/>
<evidence type="ECO:0000313" key="7">
    <source>
        <dbReference type="Proteomes" id="UP001159364"/>
    </source>
</evidence>
<evidence type="ECO:0000256" key="3">
    <source>
        <dbReference type="ARBA" id="ARBA00023163"/>
    </source>
</evidence>
<dbReference type="InterPro" id="IPR005202">
    <property type="entry name" value="TF_GRAS"/>
</dbReference>
<keyword evidence="4" id="KW-0539">Nucleus</keyword>
<keyword evidence="7" id="KW-1185">Reference proteome</keyword>
<keyword evidence="3" id="KW-0804">Transcription</keyword>
<accession>A0AAV8TJE5</accession>
<comment type="caution">
    <text evidence="6">The sequence shown here is derived from an EMBL/GenBank/DDBJ whole genome shotgun (WGS) entry which is preliminary data.</text>
</comment>